<gene>
    <name evidence="2" type="ORF">NJ959_16960</name>
</gene>
<dbReference type="Pfam" id="PF01451">
    <property type="entry name" value="LMWPc"/>
    <property type="match status" value="1"/>
</dbReference>
<organism evidence="2 3">
    <name type="scientific">Limnofasciculus baicalensis BBK-W-15</name>
    <dbReference type="NCBI Taxonomy" id="2699891"/>
    <lineage>
        <taxon>Bacteria</taxon>
        <taxon>Bacillati</taxon>
        <taxon>Cyanobacteriota</taxon>
        <taxon>Cyanophyceae</taxon>
        <taxon>Coleofasciculales</taxon>
        <taxon>Coleofasciculaceae</taxon>
        <taxon>Limnofasciculus</taxon>
        <taxon>Limnofasciculus baicalensis</taxon>
    </lineage>
</organism>
<dbReference type="InterPro" id="IPR036196">
    <property type="entry name" value="Ptyr_pPase_sf"/>
</dbReference>
<dbReference type="Proteomes" id="UP001204953">
    <property type="component" value="Unassembled WGS sequence"/>
</dbReference>
<accession>A0AAE3KNA1</accession>
<dbReference type="RefSeq" id="WP_254012890.1">
    <property type="nucleotide sequence ID" value="NZ_JAMZMM010000171.1"/>
</dbReference>
<comment type="caution">
    <text evidence="2">The sequence shown here is derived from an EMBL/GenBank/DDBJ whole genome shotgun (WGS) entry which is preliminary data.</text>
</comment>
<sequence length="109" mass="12504">MKKLLFICSQNRLRSPTAEAVFSEYEGLEVDSAGLDREAEIPLSSEAIQWADIIFVMEKSHKNKLSNKFNLWLKGKRVVCLDIPDEYEYMEPALVELLKIKVLPLLGTF</sequence>
<proteinExistence type="predicted"/>
<dbReference type="PIRSF" id="PIRSF029416">
    <property type="entry name" value="UCP029416_PTP"/>
    <property type="match status" value="1"/>
</dbReference>
<dbReference type="AlphaFoldDB" id="A0AAE3KNA1"/>
<evidence type="ECO:0000259" key="1">
    <source>
        <dbReference type="SMART" id="SM00226"/>
    </source>
</evidence>
<dbReference type="InterPro" id="IPR023485">
    <property type="entry name" value="Ptyr_pPase"/>
</dbReference>
<evidence type="ECO:0000313" key="2">
    <source>
        <dbReference type="EMBL" id="MCP2730124.1"/>
    </source>
</evidence>
<dbReference type="SUPFAM" id="SSF52788">
    <property type="entry name" value="Phosphotyrosine protein phosphatases I"/>
    <property type="match status" value="1"/>
</dbReference>
<name>A0AAE3KNA1_9CYAN</name>
<dbReference type="EMBL" id="JAMZMM010000171">
    <property type="protein sequence ID" value="MCP2730124.1"/>
    <property type="molecule type" value="Genomic_DNA"/>
</dbReference>
<dbReference type="Gene3D" id="3.40.50.2300">
    <property type="match status" value="1"/>
</dbReference>
<keyword evidence="3" id="KW-1185">Reference proteome</keyword>
<dbReference type="SMART" id="SM00226">
    <property type="entry name" value="LMWPc"/>
    <property type="match status" value="1"/>
</dbReference>
<feature type="domain" description="Phosphotyrosine protein phosphatase I" evidence="1">
    <location>
        <begin position="2"/>
        <end position="100"/>
    </location>
</feature>
<evidence type="ECO:0000313" key="3">
    <source>
        <dbReference type="Proteomes" id="UP001204953"/>
    </source>
</evidence>
<protein>
    <submittedName>
        <fullName evidence="2">Low molecular weight protein tyrosine phosphatase family protein</fullName>
    </submittedName>
</protein>
<dbReference type="InterPro" id="IPR016919">
    <property type="entry name" value="UCP029416_PTP"/>
</dbReference>
<reference evidence="2" key="1">
    <citation type="submission" date="2022-06" db="EMBL/GenBank/DDBJ databases">
        <title>New cyanobacteria of genus Symplocastrum in benthos of Lake Baikal.</title>
        <authorList>
            <person name="Sorokovikova E."/>
            <person name="Tikhonova I."/>
            <person name="Krasnopeev A."/>
            <person name="Evseev P."/>
            <person name="Gladkikh A."/>
            <person name="Belykh O."/>
        </authorList>
    </citation>
    <scope>NUCLEOTIDE SEQUENCE</scope>
    <source>
        <strain evidence="2">BBK-W-15</strain>
    </source>
</reference>